<reference evidence="2" key="1">
    <citation type="submission" date="2020-06" db="EMBL/GenBank/DDBJ databases">
        <title>Draft genome of Bugula neritina, a colonial animal packing powerful symbionts and potential medicines.</title>
        <authorList>
            <person name="Rayko M."/>
        </authorList>
    </citation>
    <scope>NUCLEOTIDE SEQUENCE [LARGE SCALE GENOMIC DNA]</scope>
    <source>
        <strain evidence="2">Kwan_BN1</strain>
    </source>
</reference>
<keyword evidence="3" id="KW-1185">Reference proteome</keyword>
<dbReference type="AlphaFoldDB" id="A0A7J7K6H9"/>
<evidence type="ECO:0000313" key="3">
    <source>
        <dbReference type="Proteomes" id="UP000593567"/>
    </source>
</evidence>
<proteinExistence type="predicted"/>
<gene>
    <name evidence="2" type="ORF">EB796_007892</name>
</gene>
<sequence length="513" mass="57733">MDFSQNSDSHDMDWCVTEPPTYETMALASTMKLNTATTFTYSSLHYRCLDVLNQFQVRSSQEKSWPKKFLCKINKYCVKLAASVRELVCHKKKWTQQANHCKQPIQPSNSFHAHKRPRKNRFKLKNSPSSSSTLLRKSSKCNGRFMITHGVATDELQDVDVEGDDGYNTSLPLADHLYTLPESNRRDVLTSWHEQFSIHQNIGHVFLQSLLASEIQSASFIDGELFLEVRHLVNQSSYQLPAVTMATVTSKRLGGSARTADPVAEEAPITQVSEASKKNLSTQVQTCPSTRATSLKLVFVRKTPEQRVMIDNQIKHVRFPPDIGVLKPTHVTNHSQGDDTAPSVSHSCTPVDFSKLFKQVYSSSCTNSSAQTLKVQLMNVRQIAVPLWQCSDEGVAHALTLKPAQTSHQAEWTFRIFKNSEHNVTKSESEECVENKCANSSDVERDKSYILSPKDYVSLLKPQKRKFEDLELSPMSDVKTVVESMVAVVCSFQSSDLLADYHRMSKTGDGNFL</sequence>
<organism evidence="2 3">
    <name type="scientific">Bugula neritina</name>
    <name type="common">Brown bryozoan</name>
    <name type="synonym">Sertularia neritina</name>
    <dbReference type="NCBI Taxonomy" id="10212"/>
    <lineage>
        <taxon>Eukaryota</taxon>
        <taxon>Metazoa</taxon>
        <taxon>Spiralia</taxon>
        <taxon>Lophotrochozoa</taxon>
        <taxon>Bryozoa</taxon>
        <taxon>Gymnolaemata</taxon>
        <taxon>Cheilostomatida</taxon>
        <taxon>Flustrina</taxon>
        <taxon>Buguloidea</taxon>
        <taxon>Bugulidae</taxon>
        <taxon>Bugula</taxon>
    </lineage>
</organism>
<dbReference type="Proteomes" id="UP000593567">
    <property type="component" value="Unassembled WGS sequence"/>
</dbReference>
<protein>
    <submittedName>
        <fullName evidence="2">Uncharacterized protein</fullName>
    </submittedName>
</protein>
<feature type="compositionally biased region" description="Basic residues" evidence="1">
    <location>
        <begin position="112"/>
        <end position="124"/>
    </location>
</feature>
<feature type="region of interest" description="Disordered" evidence="1">
    <location>
        <begin position="105"/>
        <end position="136"/>
    </location>
</feature>
<name>A0A7J7K6H9_BUGNE</name>
<comment type="caution">
    <text evidence="2">The sequence shown here is derived from an EMBL/GenBank/DDBJ whole genome shotgun (WGS) entry which is preliminary data.</text>
</comment>
<feature type="compositionally biased region" description="Low complexity" evidence="1">
    <location>
        <begin position="125"/>
        <end position="136"/>
    </location>
</feature>
<evidence type="ECO:0000313" key="2">
    <source>
        <dbReference type="EMBL" id="KAF6033805.1"/>
    </source>
</evidence>
<accession>A0A7J7K6H9</accession>
<evidence type="ECO:0000256" key="1">
    <source>
        <dbReference type="SAM" id="MobiDB-lite"/>
    </source>
</evidence>
<dbReference type="EMBL" id="VXIV02001234">
    <property type="protein sequence ID" value="KAF6033805.1"/>
    <property type="molecule type" value="Genomic_DNA"/>
</dbReference>